<dbReference type="SUPFAM" id="SSF55729">
    <property type="entry name" value="Acyl-CoA N-acyltransferases (Nat)"/>
    <property type="match status" value="1"/>
</dbReference>
<name>A0A9D1LEB6_9FIRM</name>
<evidence type="ECO:0000259" key="1">
    <source>
        <dbReference type="PROSITE" id="PS51186"/>
    </source>
</evidence>
<dbReference type="EMBL" id="DVMW01000026">
    <property type="protein sequence ID" value="HIU35696.1"/>
    <property type="molecule type" value="Genomic_DNA"/>
</dbReference>
<dbReference type="InterPro" id="IPR000182">
    <property type="entry name" value="GNAT_dom"/>
</dbReference>
<comment type="caution">
    <text evidence="2">The sequence shown here is derived from an EMBL/GenBank/DDBJ whole genome shotgun (WGS) entry which is preliminary data.</text>
</comment>
<dbReference type="CDD" id="cd04301">
    <property type="entry name" value="NAT_SF"/>
    <property type="match status" value="1"/>
</dbReference>
<dbReference type="Gene3D" id="3.40.630.30">
    <property type="match status" value="1"/>
</dbReference>
<dbReference type="AlphaFoldDB" id="A0A9D1LEB6"/>
<dbReference type="Proteomes" id="UP000824071">
    <property type="component" value="Unassembled WGS sequence"/>
</dbReference>
<evidence type="ECO:0000313" key="2">
    <source>
        <dbReference type="EMBL" id="HIU35696.1"/>
    </source>
</evidence>
<dbReference type="GO" id="GO:0004343">
    <property type="term" value="F:glucosamine 6-phosphate N-acetyltransferase activity"/>
    <property type="evidence" value="ECO:0007669"/>
    <property type="project" value="TreeGrafter"/>
</dbReference>
<dbReference type="PANTHER" id="PTHR13355:SF11">
    <property type="entry name" value="GLUCOSAMINE 6-PHOSPHATE N-ACETYLTRANSFERASE"/>
    <property type="match status" value="1"/>
</dbReference>
<organism evidence="2 3">
    <name type="scientific">Candidatus Fimenecus excrementigallinarum</name>
    <dbReference type="NCBI Taxonomy" id="2840816"/>
    <lineage>
        <taxon>Bacteria</taxon>
        <taxon>Bacillati</taxon>
        <taxon>Bacillota</taxon>
        <taxon>Clostridia</taxon>
        <taxon>Candidatus Fimenecus</taxon>
    </lineage>
</organism>
<sequence>MTTVWFEGGEDYAPSAAVRRTVFIDEQGYLPEEEFDEADKTCPHLAIFDGETPVAAGRLLFDGTTAKLGRIAVLKPYRGRRLGAAVVEALLARARALGAGRAYVSAQSYAVPFYEKFGFRAYGEEYPDGRIPHRDMEMPL</sequence>
<dbReference type="InterPro" id="IPR039143">
    <property type="entry name" value="GNPNAT1-like"/>
</dbReference>
<gene>
    <name evidence="2" type="ORF">IAC53_03705</name>
</gene>
<dbReference type="InterPro" id="IPR016181">
    <property type="entry name" value="Acyl_CoA_acyltransferase"/>
</dbReference>
<evidence type="ECO:0000313" key="3">
    <source>
        <dbReference type="Proteomes" id="UP000824071"/>
    </source>
</evidence>
<feature type="domain" description="N-acetyltransferase" evidence="1">
    <location>
        <begin position="1"/>
        <end position="140"/>
    </location>
</feature>
<reference evidence="2" key="2">
    <citation type="journal article" date="2021" name="PeerJ">
        <title>Extensive microbial diversity within the chicken gut microbiome revealed by metagenomics and culture.</title>
        <authorList>
            <person name="Gilroy R."/>
            <person name="Ravi A."/>
            <person name="Getino M."/>
            <person name="Pursley I."/>
            <person name="Horton D.L."/>
            <person name="Alikhan N.F."/>
            <person name="Baker D."/>
            <person name="Gharbi K."/>
            <person name="Hall N."/>
            <person name="Watson M."/>
            <person name="Adriaenssens E.M."/>
            <person name="Foster-Nyarko E."/>
            <person name="Jarju S."/>
            <person name="Secka A."/>
            <person name="Antonio M."/>
            <person name="Oren A."/>
            <person name="Chaudhuri R.R."/>
            <person name="La Ragione R."/>
            <person name="Hildebrand F."/>
            <person name="Pallen M.J."/>
        </authorList>
    </citation>
    <scope>NUCLEOTIDE SEQUENCE</scope>
    <source>
        <strain evidence="2">ChiGjej1B1-19959</strain>
    </source>
</reference>
<reference evidence="2" key="1">
    <citation type="submission" date="2020-10" db="EMBL/GenBank/DDBJ databases">
        <authorList>
            <person name="Gilroy R."/>
        </authorList>
    </citation>
    <scope>NUCLEOTIDE SEQUENCE</scope>
    <source>
        <strain evidence="2">ChiGjej1B1-19959</strain>
    </source>
</reference>
<protein>
    <submittedName>
        <fullName evidence="2">GNAT family N-acetyltransferase</fullName>
    </submittedName>
</protein>
<proteinExistence type="predicted"/>
<dbReference type="Pfam" id="PF13673">
    <property type="entry name" value="Acetyltransf_10"/>
    <property type="match status" value="1"/>
</dbReference>
<dbReference type="PROSITE" id="PS51186">
    <property type="entry name" value="GNAT"/>
    <property type="match status" value="1"/>
</dbReference>
<accession>A0A9D1LEB6</accession>
<dbReference type="PANTHER" id="PTHR13355">
    <property type="entry name" value="GLUCOSAMINE 6-PHOSPHATE N-ACETYLTRANSFERASE"/>
    <property type="match status" value="1"/>
</dbReference>